<feature type="transmembrane region" description="Helical" evidence="7">
    <location>
        <begin position="246"/>
        <end position="270"/>
    </location>
</feature>
<dbReference type="PANTHER" id="PTHR30213:SF1">
    <property type="entry name" value="INNER MEMBRANE PROTEIN YHJD"/>
    <property type="match status" value="1"/>
</dbReference>
<keyword evidence="4 7" id="KW-1133">Transmembrane helix</keyword>
<name>A0ABZ0SNQ8_9MICO</name>
<comment type="subcellular location">
    <subcellularLocation>
        <location evidence="1">Cell membrane</location>
        <topology evidence="1">Multi-pass membrane protein</topology>
    </subcellularLocation>
</comment>
<feature type="transmembrane region" description="Helical" evidence="7">
    <location>
        <begin position="81"/>
        <end position="111"/>
    </location>
</feature>
<feature type="transmembrane region" description="Helical" evidence="7">
    <location>
        <begin position="309"/>
        <end position="339"/>
    </location>
</feature>
<dbReference type="Proteomes" id="UP001323798">
    <property type="component" value="Chromosome"/>
</dbReference>
<evidence type="ECO:0000256" key="4">
    <source>
        <dbReference type="ARBA" id="ARBA00022989"/>
    </source>
</evidence>
<evidence type="ECO:0000256" key="6">
    <source>
        <dbReference type="SAM" id="MobiDB-lite"/>
    </source>
</evidence>
<reference evidence="8 9" key="1">
    <citation type="submission" date="2023-11" db="EMBL/GenBank/DDBJ databases">
        <title>Genome sequence of Microbacterium rhizosphaerae KACC 19337.</title>
        <authorList>
            <person name="Choi H."/>
            <person name="Kim S."/>
            <person name="Kim Y."/>
            <person name="Kwon S.-W."/>
            <person name="Heo J."/>
        </authorList>
    </citation>
    <scope>NUCLEOTIDE SEQUENCE [LARGE SCALE GENOMIC DNA]</scope>
    <source>
        <strain evidence="8 9">KACC 19337</strain>
    </source>
</reference>
<feature type="transmembrane region" description="Helical" evidence="7">
    <location>
        <begin position="199"/>
        <end position="226"/>
    </location>
</feature>
<dbReference type="PANTHER" id="PTHR30213">
    <property type="entry name" value="INNER MEMBRANE PROTEIN YHJD"/>
    <property type="match status" value="1"/>
</dbReference>
<dbReference type="RefSeq" id="WP_320943462.1">
    <property type="nucleotide sequence ID" value="NZ_BAABEU010000004.1"/>
</dbReference>
<evidence type="ECO:0000256" key="1">
    <source>
        <dbReference type="ARBA" id="ARBA00004651"/>
    </source>
</evidence>
<dbReference type="Pfam" id="PF03631">
    <property type="entry name" value="Virul_fac_BrkB"/>
    <property type="match status" value="1"/>
</dbReference>
<protein>
    <submittedName>
        <fullName evidence="8">YihY/virulence factor BrkB family protein</fullName>
    </submittedName>
</protein>
<keyword evidence="2" id="KW-1003">Cell membrane</keyword>
<proteinExistence type="predicted"/>
<feature type="region of interest" description="Disordered" evidence="6">
    <location>
        <begin position="1"/>
        <end position="36"/>
    </location>
</feature>
<feature type="compositionally biased region" description="Low complexity" evidence="6">
    <location>
        <begin position="406"/>
        <end position="416"/>
    </location>
</feature>
<gene>
    <name evidence="8" type="ORF">SM116_05550</name>
</gene>
<feature type="transmembrane region" description="Helical" evidence="7">
    <location>
        <begin position="282"/>
        <end position="303"/>
    </location>
</feature>
<feature type="region of interest" description="Disordered" evidence="6">
    <location>
        <begin position="406"/>
        <end position="432"/>
    </location>
</feature>
<feature type="transmembrane region" description="Helical" evidence="7">
    <location>
        <begin position="155"/>
        <end position="178"/>
    </location>
</feature>
<evidence type="ECO:0000256" key="2">
    <source>
        <dbReference type="ARBA" id="ARBA00022475"/>
    </source>
</evidence>
<evidence type="ECO:0000256" key="7">
    <source>
        <dbReference type="SAM" id="Phobius"/>
    </source>
</evidence>
<keyword evidence="5 7" id="KW-0472">Membrane</keyword>
<evidence type="ECO:0000256" key="3">
    <source>
        <dbReference type="ARBA" id="ARBA00022692"/>
    </source>
</evidence>
<evidence type="ECO:0000256" key="5">
    <source>
        <dbReference type="ARBA" id="ARBA00023136"/>
    </source>
</evidence>
<dbReference type="InterPro" id="IPR017039">
    <property type="entry name" value="Virul_fac_BrkB"/>
</dbReference>
<evidence type="ECO:0000313" key="8">
    <source>
        <dbReference type="EMBL" id="WPR90758.1"/>
    </source>
</evidence>
<feature type="compositionally biased region" description="Low complexity" evidence="6">
    <location>
        <begin position="10"/>
        <end position="26"/>
    </location>
</feature>
<sequence length="432" mass="46913">MTRPGVEHGAAPSSSDSAKSSRTAAAQAERDEKDLRARFEERQETLRQRFDEPIARATALTQRTLAWFPVRVWRNFLQHDGFILAAGVSYQSLFAGFAALYVVFAIAGLWLGDSVSAANELIRIINNYFPGLIAEDGVIKPHQVQEIVSANTGTLTITGVIALGTLVWTAISAISYARRAVRGVFGIPPDRRNYFWLKSLDLVAALVFGAGLFLGTVLVTFGTWALQFTFDLIGLSNSSKASLLTVRLVTVLALLIVNILLMAGLFRFLTGTQLTWRRIMPGAVLGASATTVLQLGFGLFLSFTPSNPLVATFAVAIVLLLWFRLIGIVLLVAASWIAVAAKDNHIPLLPVTEAERLAAEHQALLLAARVRLRTAQEARATAPWHRRWAADRAVREAEDELEQVEAATPAVAAATASHHGLHAQPSDEAGRH</sequence>
<evidence type="ECO:0000313" key="9">
    <source>
        <dbReference type="Proteomes" id="UP001323798"/>
    </source>
</evidence>
<accession>A0ABZ0SNQ8</accession>
<keyword evidence="9" id="KW-1185">Reference proteome</keyword>
<dbReference type="EMBL" id="CP139368">
    <property type="protein sequence ID" value="WPR90758.1"/>
    <property type="molecule type" value="Genomic_DNA"/>
</dbReference>
<keyword evidence="3 7" id="KW-0812">Transmembrane</keyword>
<organism evidence="8 9">
    <name type="scientific">Microbacterium rhizosphaerae</name>
    <dbReference type="NCBI Taxonomy" id="1678237"/>
    <lineage>
        <taxon>Bacteria</taxon>
        <taxon>Bacillati</taxon>
        <taxon>Actinomycetota</taxon>
        <taxon>Actinomycetes</taxon>
        <taxon>Micrococcales</taxon>
        <taxon>Microbacteriaceae</taxon>
        <taxon>Microbacterium</taxon>
    </lineage>
</organism>